<sequence>MPLVQARFPAPSLIMRFSFGFSQARLLTACLTGLVMVTPLAGLAQPGQRSLQDQLYQAIGNQDWAQAVRVVDLMIQANPNQASALRQYRQELVQMGQFRPPSPPPARPNARTPSPPNPGLLGVVQIQRRQNGIPVINVTFNRRRDFEMMVDSGASMTVITRPMATALGITPANIVEYAIFNTANGQVRMPIVFIGSMDVGGLVTQQIPVAVAGPEMSVGLLGQDFLQRFDVSLRRDQIEFHLHP</sequence>
<feature type="compositionally biased region" description="Pro residues" evidence="1">
    <location>
        <begin position="100"/>
        <end position="117"/>
    </location>
</feature>
<reference evidence="3" key="1">
    <citation type="submission" date="2023-07" db="EMBL/GenBank/DDBJ databases">
        <authorList>
            <person name="Luz R."/>
            <person name="Cordeiro R."/>
            <person name="Fonseca A."/>
            <person name="Goncalves V."/>
        </authorList>
    </citation>
    <scope>NUCLEOTIDE SEQUENCE [LARGE SCALE GENOMIC DNA]</scope>
    <source>
        <strain evidence="3">BACA0444</strain>
    </source>
</reference>
<dbReference type="InterPro" id="IPR021109">
    <property type="entry name" value="Peptidase_aspartic_dom_sf"/>
</dbReference>
<dbReference type="Gene3D" id="2.40.70.10">
    <property type="entry name" value="Acid Proteases"/>
    <property type="match status" value="1"/>
</dbReference>
<dbReference type="NCBIfam" id="TIGR02281">
    <property type="entry name" value="clan_AA_DTGA"/>
    <property type="match status" value="1"/>
</dbReference>
<evidence type="ECO:0000313" key="3">
    <source>
        <dbReference type="Proteomes" id="UP001268256"/>
    </source>
</evidence>
<dbReference type="AlphaFoldDB" id="A0AAE4FTK0"/>
<dbReference type="GO" id="GO:0004190">
    <property type="term" value="F:aspartic-type endopeptidase activity"/>
    <property type="evidence" value="ECO:0007669"/>
    <property type="project" value="InterPro"/>
</dbReference>
<protein>
    <submittedName>
        <fullName evidence="2">TIGR02281 family clan AA aspartic protease</fullName>
        <ecNumber evidence="2">3.4.23.-</ecNumber>
    </submittedName>
</protein>
<dbReference type="CDD" id="cd05483">
    <property type="entry name" value="retropepsin_like_bacteria"/>
    <property type="match status" value="1"/>
</dbReference>
<gene>
    <name evidence="2" type="ORF">RIF25_12255</name>
</gene>
<accession>A0AAE4FTK0</accession>
<dbReference type="Proteomes" id="UP001268256">
    <property type="component" value="Unassembled WGS sequence"/>
</dbReference>
<dbReference type="SUPFAM" id="SSF50630">
    <property type="entry name" value="Acid proteases"/>
    <property type="match status" value="1"/>
</dbReference>
<keyword evidence="2" id="KW-0378">Hydrolase</keyword>
<dbReference type="EMBL" id="JAVMIP010000014">
    <property type="protein sequence ID" value="MDS3861578.1"/>
    <property type="molecule type" value="Genomic_DNA"/>
</dbReference>
<feature type="region of interest" description="Disordered" evidence="1">
    <location>
        <begin position="96"/>
        <end position="117"/>
    </location>
</feature>
<organism evidence="2 3">
    <name type="scientific">Pseudocalidococcus azoricus BACA0444</name>
    <dbReference type="NCBI Taxonomy" id="2918990"/>
    <lineage>
        <taxon>Bacteria</taxon>
        <taxon>Bacillati</taxon>
        <taxon>Cyanobacteriota</taxon>
        <taxon>Cyanophyceae</taxon>
        <taxon>Acaryochloridales</taxon>
        <taxon>Thermosynechococcaceae</taxon>
        <taxon>Pseudocalidococcus</taxon>
        <taxon>Pseudocalidococcus azoricus</taxon>
    </lineage>
</organism>
<dbReference type="GO" id="GO:0006508">
    <property type="term" value="P:proteolysis"/>
    <property type="evidence" value="ECO:0007669"/>
    <property type="project" value="UniProtKB-KW"/>
</dbReference>
<comment type="caution">
    <text evidence="2">The sequence shown here is derived from an EMBL/GenBank/DDBJ whole genome shotgun (WGS) entry which is preliminary data.</text>
</comment>
<dbReference type="Pfam" id="PF13975">
    <property type="entry name" value="gag-asp_proteas"/>
    <property type="match status" value="1"/>
</dbReference>
<evidence type="ECO:0000256" key="1">
    <source>
        <dbReference type="SAM" id="MobiDB-lite"/>
    </source>
</evidence>
<dbReference type="EC" id="3.4.23.-" evidence="2"/>
<evidence type="ECO:0000313" key="2">
    <source>
        <dbReference type="EMBL" id="MDS3861578.1"/>
    </source>
</evidence>
<name>A0AAE4FTK0_9CYAN</name>
<proteinExistence type="predicted"/>
<dbReference type="InterPro" id="IPR011969">
    <property type="entry name" value="Clan_AA_Asp_peptidase_C"/>
</dbReference>
<dbReference type="InterPro" id="IPR001969">
    <property type="entry name" value="Aspartic_peptidase_AS"/>
</dbReference>
<dbReference type="PROSITE" id="PS00141">
    <property type="entry name" value="ASP_PROTEASE"/>
    <property type="match status" value="1"/>
</dbReference>
<keyword evidence="3" id="KW-1185">Reference proteome</keyword>
<keyword evidence="2" id="KW-0645">Protease</keyword>
<dbReference type="InterPro" id="IPR034122">
    <property type="entry name" value="Retropepsin-like_bacterial"/>
</dbReference>